<dbReference type="OrthoDB" id="2139710at2759"/>
<comment type="caution">
    <text evidence="1">The sequence shown here is derived from an EMBL/GenBank/DDBJ whole genome shotgun (WGS) entry which is preliminary data.</text>
</comment>
<organism evidence="1 2">
    <name type="scientific">Seminavis robusta</name>
    <dbReference type="NCBI Taxonomy" id="568900"/>
    <lineage>
        <taxon>Eukaryota</taxon>
        <taxon>Sar</taxon>
        <taxon>Stramenopiles</taxon>
        <taxon>Ochrophyta</taxon>
        <taxon>Bacillariophyta</taxon>
        <taxon>Bacillariophyceae</taxon>
        <taxon>Bacillariophycidae</taxon>
        <taxon>Naviculales</taxon>
        <taxon>Naviculaceae</taxon>
        <taxon>Seminavis</taxon>
    </lineage>
</organism>
<name>A0A9N8H9T6_9STRA</name>
<accession>A0A9N8H9T6</accession>
<reference evidence="1" key="1">
    <citation type="submission" date="2020-06" db="EMBL/GenBank/DDBJ databases">
        <authorList>
            <consortium name="Plant Systems Biology data submission"/>
        </authorList>
    </citation>
    <scope>NUCLEOTIDE SEQUENCE</scope>
    <source>
        <strain evidence="1">D6</strain>
    </source>
</reference>
<evidence type="ECO:0000313" key="2">
    <source>
        <dbReference type="Proteomes" id="UP001153069"/>
    </source>
</evidence>
<protein>
    <submittedName>
        <fullName evidence="1">Uncharacterized protein</fullName>
    </submittedName>
</protein>
<keyword evidence="2" id="KW-1185">Reference proteome</keyword>
<sequence>MSGTLDDDAPVEGAAINEAESTADLGVRVCMVAANKLSAANIPACSIRPYCLFVAWNGVLTLVYEGFPPSLIQAKEIMSSSIPNLKKENFGSKWPKSTLAAVFDTAPEMTLAELTRLKDICDTYSQRIQSGNNQEEKAKTDSAISMDIGKISVVEYDCRSLEKLQSRVDVSLACHGHSPAGPSDEQQAIVQSVVNEWSTDLSNYLPKVNAPGSRMTSYRQPMSGATCVTFLEMPESLRQILVEFRIAVDLEFPGRYSWLAEKSWHCTLRSLDTTTASR</sequence>
<proteinExistence type="predicted"/>
<evidence type="ECO:0000313" key="1">
    <source>
        <dbReference type="EMBL" id="CAB9506456.1"/>
    </source>
</evidence>
<dbReference type="EMBL" id="CAICTM010000266">
    <property type="protein sequence ID" value="CAB9506456.1"/>
    <property type="molecule type" value="Genomic_DNA"/>
</dbReference>
<dbReference type="Proteomes" id="UP001153069">
    <property type="component" value="Unassembled WGS sequence"/>
</dbReference>
<dbReference type="AlphaFoldDB" id="A0A9N8H9T6"/>
<gene>
    <name evidence="1" type="ORF">SEMRO_267_G103490.1</name>
</gene>